<dbReference type="Gene3D" id="1.10.10.10">
    <property type="entry name" value="Winged helix-like DNA-binding domain superfamily/Winged helix DNA-binding domain"/>
    <property type="match status" value="1"/>
</dbReference>
<evidence type="ECO:0000313" key="5">
    <source>
        <dbReference type="Proteomes" id="UP001589532"/>
    </source>
</evidence>
<dbReference type="PRINTS" id="PR00038">
    <property type="entry name" value="HTHLUXR"/>
</dbReference>
<dbReference type="CDD" id="cd06170">
    <property type="entry name" value="LuxR_C_like"/>
    <property type="match status" value="1"/>
</dbReference>
<proteinExistence type="predicted"/>
<accession>A0ABV5SHI7</accession>
<dbReference type="Pfam" id="PF00196">
    <property type="entry name" value="GerE"/>
    <property type="match status" value="1"/>
</dbReference>
<dbReference type="PANTHER" id="PTHR16305:SF35">
    <property type="entry name" value="TRANSCRIPTIONAL ACTIVATOR DOMAIN"/>
    <property type="match status" value="1"/>
</dbReference>
<dbReference type="SUPFAM" id="SSF52540">
    <property type="entry name" value="P-loop containing nucleoside triphosphate hydrolases"/>
    <property type="match status" value="1"/>
</dbReference>
<dbReference type="SMART" id="SM00421">
    <property type="entry name" value="HTH_LUXR"/>
    <property type="match status" value="1"/>
</dbReference>
<evidence type="ECO:0000256" key="2">
    <source>
        <dbReference type="ARBA" id="ARBA00022840"/>
    </source>
</evidence>
<reference evidence="4 5" key="1">
    <citation type="submission" date="2024-09" db="EMBL/GenBank/DDBJ databases">
        <authorList>
            <person name="Sun Q."/>
            <person name="Mori K."/>
        </authorList>
    </citation>
    <scope>NUCLEOTIDE SEQUENCE [LARGE SCALE GENOMIC DNA]</scope>
    <source>
        <strain evidence="4 5">JCM 3143</strain>
    </source>
</reference>
<dbReference type="SUPFAM" id="SSF46894">
    <property type="entry name" value="C-terminal effector domain of the bipartite response regulators"/>
    <property type="match status" value="1"/>
</dbReference>
<dbReference type="EMBL" id="JBHMBW010000104">
    <property type="protein sequence ID" value="MFB9631150.1"/>
    <property type="molecule type" value="Genomic_DNA"/>
</dbReference>
<gene>
    <name evidence="4" type="ORF">ACFFSA_49510</name>
</gene>
<evidence type="ECO:0000259" key="3">
    <source>
        <dbReference type="PROSITE" id="PS50043"/>
    </source>
</evidence>
<organism evidence="4 5">
    <name type="scientific">Nonomuraea helvata</name>
    <dbReference type="NCBI Taxonomy" id="37484"/>
    <lineage>
        <taxon>Bacteria</taxon>
        <taxon>Bacillati</taxon>
        <taxon>Actinomycetota</taxon>
        <taxon>Actinomycetes</taxon>
        <taxon>Streptosporangiales</taxon>
        <taxon>Streptosporangiaceae</taxon>
        <taxon>Nonomuraea</taxon>
    </lineage>
</organism>
<name>A0ABV5SHI7_9ACTN</name>
<evidence type="ECO:0000313" key="4">
    <source>
        <dbReference type="EMBL" id="MFB9631150.1"/>
    </source>
</evidence>
<dbReference type="PROSITE" id="PS50043">
    <property type="entry name" value="HTH_LUXR_2"/>
    <property type="match status" value="1"/>
</dbReference>
<dbReference type="InterPro" id="IPR016032">
    <property type="entry name" value="Sig_transdc_resp-reg_C-effctor"/>
</dbReference>
<dbReference type="PANTHER" id="PTHR16305">
    <property type="entry name" value="TESTICULAR SOLUBLE ADENYLYL CYCLASE"/>
    <property type="match status" value="1"/>
</dbReference>
<keyword evidence="2" id="KW-0067">ATP-binding</keyword>
<sequence>MSEQGSGWPFVGRGEPLAAVRGAVRSGAGMMIAGAAGVGKSRLAAEALAGMPGYVVVRALGTETASMIPFGAFAHVLTGPPEGGENLLHWAARHLRDRARRSELLVSVDDAHRLDPASAALVHYLVESGTARVVVTVRSGEPQPAPVAALWKDELLDRIELPPLTGNEVGQVLAGALGGEVAAETVRHLARVSEGNVLYLREVVQAGLGSGCLAERDGQWRWRGELSMTTRLRELVGERIGHLDEDEREVLELVAFGEPLGTELLASLTSSRAVERVEDRGLIVAVDDGRREQLRLGHPLYGEVVRGGCGTLRTRRRLRMLADALEASGLRRREDELRAAVWRLDSGSATAPERLVSAARLAWGRQDPRLAERLARAAIEAGAGVAAVALLGEVLMVLGDADSALATLRRAARDAVTEADRAQYAFSLGINLAWAGADAEACEVLDAAARTLTEPAWLQEAHVYRAVADCFAGRLTGAARSLARSRTFGPMTVRAEAHAASMEAWVAGYSGRAEAGLAIAERTLGGLESWRDEAPHALPSFLDALCAAQAFSGRLDAAARTAEQGMELPAAELSVSGFAAHRAMVSRLRGDVAGALRWCGDDLARMPAREPYLGRVLAEQAHALALLGRTAQAREVLAEASAAASRWAFTRQHAMQAAVWVAAADGDLDGAVRLCLEAAEHAERHELYGSLMFALHDLARLGAPAADHLPSSADRLSSLADRVDGPLPGLLSRHARAVGDPASLRAVAGEFERSGMLLYAAEATAQEAAAYRDEGRGTLARGAQTRAWALAKRCPGVTTPALVELATPELTPRQREIVQLAAAGLTNRQIADRLTLSTRTAANHLQAAYDKLGVNDRTQVGRLLASL</sequence>
<feature type="domain" description="HTH luxR-type" evidence="3">
    <location>
        <begin position="803"/>
        <end position="867"/>
    </location>
</feature>
<comment type="caution">
    <text evidence="4">The sequence shown here is derived from an EMBL/GenBank/DDBJ whole genome shotgun (WGS) entry which is preliminary data.</text>
</comment>
<keyword evidence="5" id="KW-1185">Reference proteome</keyword>
<dbReference type="Proteomes" id="UP001589532">
    <property type="component" value="Unassembled WGS sequence"/>
</dbReference>
<dbReference type="InterPro" id="IPR036388">
    <property type="entry name" value="WH-like_DNA-bd_sf"/>
</dbReference>
<evidence type="ECO:0000256" key="1">
    <source>
        <dbReference type="ARBA" id="ARBA00022741"/>
    </source>
</evidence>
<keyword evidence="1" id="KW-0547">Nucleotide-binding</keyword>
<dbReference type="InterPro" id="IPR027417">
    <property type="entry name" value="P-loop_NTPase"/>
</dbReference>
<dbReference type="RefSeq" id="WP_344999571.1">
    <property type="nucleotide sequence ID" value="NZ_BAAAXV010000009.1"/>
</dbReference>
<dbReference type="InterPro" id="IPR000792">
    <property type="entry name" value="Tscrpt_reg_LuxR_C"/>
</dbReference>
<protein>
    <submittedName>
        <fullName evidence="4">LuxR C-terminal-related transcriptional regulator</fullName>
    </submittedName>
</protein>